<sequence>MDTHPEGYAIVLSTTNEEESQQAIINALLTAKLAACIQVMPITSYYHWHGEINHDQESLLIIKILHRHYQEVEQVILANHSYQVPQIVMLPIETGFHEYLQWIQSSSHS</sequence>
<evidence type="ECO:0000313" key="5">
    <source>
        <dbReference type="Proteomes" id="UP001157156"/>
    </source>
</evidence>
<dbReference type="GO" id="GO:0010038">
    <property type="term" value="P:response to metal ion"/>
    <property type="evidence" value="ECO:0007669"/>
    <property type="project" value="InterPro"/>
</dbReference>
<dbReference type="InterPro" id="IPR011322">
    <property type="entry name" value="N-reg_PII-like_a/b"/>
</dbReference>
<accession>A0A557P8Q3</accession>
<reference evidence="3 4" key="3">
    <citation type="submission" date="2019-07" db="EMBL/GenBank/DDBJ databases">
        <title>The draft genome sequence of Vibrio algivorus M1486.</title>
        <authorList>
            <person name="Meng X."/>
        </authorList>
    </citation>
    <scope>NUCLEOTIDE SEQUENCE [LARGE SCALE GENOMIC DNA]</scope>
    <source>
        <strain evidence="3 4">M1486</strain>
    </source>
</reference>
<dbReference type="Proteomes" id="UP001157156">
    <property type="component" value="Unassembled WGS sequence"/>
</dbReference>
<reference evidence="5" key="2">
    <citation type="journal article" date="2019" name="Int. J. Syst. Evol. Microbiol.">
        <title>The Global Catalogue of Microorganisms (GCM) 10K type strain sequencing project: providing services to taxonomists for standard genome sequencing and annotation.</title>
        <authorList>
            <consortium name="The Broad Institute Genomics Platform"/>
            <consortium name="The Broad Institute Genome Sequencing Center for Infectious Disease"/>
            <person name="Wu L."/>
            <person name="Ma J."/>
        </authorList>
    </citation>
    <scope>NUCLEOTIDE SEQUENCE [LARGE SCALE GENOMIC DNA]</scope>
    <source>
        <strain evidence="5">NBRC 111146</strain>
    </source>
</reference>
<evidence type="ECO:0000313" key="3">
    <source>
        <dbReference type="EMBL" id="TVO37040.1"/>
    </source>
</evidence>
<dbReference type="AlphaFoldDB" id="A0A557P8Q3"/>
<evidence type="ECO:0000256" key="1">
    <source>
        <dbReference type="ARBA" id="ARBA00010169"/>
    </source>
</evidence>
<dbReference type="Gene3D" id="3.30.70.120">
    <property type="match status" value="1"/>
</dbReference>
<dbReference type="EMBL" id="VMKJ01000012">
    <property type="protein sequence ID" value="TVO37040.1"/>
    <property type="molecule type" value="Genomic_DNA"/>
</dbReference>
<keyword evidence="5" id="KW-1185">Reference proteome</keyword>
<reference evidence="2" key="4">
    <citation type="submission" date="2023-01" db="EMBL/GenBank/DDBJ databases">
        <title>Draft genome sequence of Vibrio algivorus strain NBRC 111146.</title>
        <authorList>
            <person name="Sun Q."/>
            <person name="Mori K."/>
        </authorList>
    </citation>
    <scope>NUCLEOTIDE SEQUENCE</scope>
    <source>
        <strain evidence="2">NBRC 111146</strain>
    </source>
</reference>
<reference evidence="2" key="1">
    <citation type="journal article" date="2014" name="Int. J. Syst. Evol. Microbiol.">
        <title>Complete genome of a new Firmicutes species belonging to the dominant human colonic microbiota ('Ruminococcus bicirculans') reveals two chromosomes and a selective capacity to utilize plant glucans.</title>
        <authorList>
            <consortium name="NISC Comparative Sequencing Program"/>
            <person name="Wegmann U."/>
            <person name="Louis P."/>
            <person name="Goesmann A."/>
            <person name="Henrissat B."/>
            <person name="Duncan S.H."/>
            <person name="Flint H.J."/>
        </authorList>
    </citation>
    <scope>NUCLEOTIDE SEQUENCE</scope>
    <source>
        <strain evidence="2">NBRC 111146</strain>
    </source>
</reference>
<dbReference type="InterPro" id="IPR015867">
    <property type="entry name" value="N-reg_PII/ATP_PRibTrfase_C"/>
</dbReference>
<proteinExistence type="inferred from homology"/>
<dbReference type="GO" id="GO:0005507">
    <property type="term" value="F:copper ion binding"/>
    <property type="evidence" value="ECO:0007669"/>
    <property type="project" value="TreeGrafter"/>
</dbReference>
<comment type="similarity">
    <text evidence="1">Belongs to the CutA family.</text>
</comment>
<organism evidence="3 4">
    <name type="scientific">Vibrio algivorus</name>
    <dbReference type="NCBI Taxonomy" id="1667024"/>
    <lineage>
        <taxon>Bacteria</taxon>
        <taxon>Pseudomonadati</taxon>
        <taxon>Pseudomonadota</taxon>
        <taxon>Gammaproteobacteria</taxon>
        <taxon>Vibrionales</taxon>
        <taxon>Vibrionaceae</taxon>
        <taxon>Vibrio</taxon>
    </lineage>
</organism>
<dbReference type="EMBL" id="BSPV01000004">
    <property type="protein sequence ID" value="GLT14555.1"/>
    <property type="molecule type" value="Genomic_DNA"/>
</dbReference>
<dbReference type="PANTHER" id="PTHR23419:SF8">
    <property type="entry name" value="FI09726P"/>
    <property type="match status" value="1"/>
</dbReference>
<dbReference type="OrthoDB" id="37622at2"/>
<dbReference type="PANTHER" id="PTHR23419">
    <property type="entry name" value="DIVALENT CATION TOLERANCE CUTA-RELATED"/>
    <property type="match status" value="1"/>
</dbReference>
<evidence type="ECO:0000313" key="4">
    <source>
        <dbReference type="Proteomes" id="UP000319828"/>
    </source>
</evidence>
<dbReference type="SUPFAM" id="SSF54913">
    <property type="entry name" value="GlnB-like"/>
    <property type="match status" value="1"/>
</dbReference>
<dbReference type="Proteomes" id="UP000319828">
    <property type="component" value="Unassembled WGS sequence"/>
</dbReference>
<dbReference type="InterPro" id="IPR004323">
    <property type="entry name" value="Ion_tolerance_CutA"/>
</dbReference>
<dbReference type="RefSeq" id="WP_089122943.1">
    <property type="nucleotide sequence ID" value="NZ_BSPV01000004.1"/>
</dbReference>
<comment type="caution">
    <text evidence="3">The sequence shown here is derived from an EMBL/GenBank/DDBJ whole genome shotgun (WGS) entry which is preliminary data.</text>
</comment>
<dbReference type="Pfam" id="PF03091">
    <property type="entry name" value="CutA1"/>
    <property type="match status" value="1"/>
</dbReference>
<gene>
    <name evidence="3" type="ORF">FOF44_08160</name>
    <name evidence="2" type="ORF">GCM10007931_15300</name>
</gene>
<evidence type="ECO:0000313" key="2">
    <source>
        <dbReference type="EMBL" id="GLT14555.1"/>
    </source>
</evidence>
<name>A0A557P8Q3_9VIBR</name>
<protein>
    <submittedName>
        <fullName evidence="3">Divalent-cation tolerance protein CutA</fullName>
    </submittedName>
</protein>